<comment type="similarity">
    <text evidence="4 12">Belongs to the cytochrome P450 family.</text>
</comment>
<dbReference type="GO" id="GO:0005789">
    <property type="term" value="C:endoplasmic reticulum membrane"/>
    <property type="evidence" value="ECO:0007669"/>
    <property type="project" value="UniProtKB-SubCell"/>
</dbReference>
<evidence type="ECO:0000313" key="13">
    <source>
        <dbReference type="EMBL" id="CAG7710833.1"/>
    </source>
</evidence>
<keyword evidence="11" id="KW-0472">Membrane</keyword>
<reference evidence="13" key="1">
    <citation type="submission" date="2021-06" db="EMBL/GenBank/DDBJ databases">
        <authorList>
            <person name="Hodson N. C."/>
            <person name="Mongue J. A."/>
            <person name="Jaron S. K."/>
        </authorList>
    </citation>
    <scope>NUCLEOTIDE SEQUENCE</scope>
</reference>
<protein>
    <recommendedName>
        <fullName evidence="15">Cytochrome P450</fullName>
    </recommendedName>
</protein>
<organism evidence="13 14">
    <name type="scientific">Allacma fusca</name>
    <dbReference type="NCBI Taxonomy" id="39272"/>
    <lineage>
        <taxon>Eukaryota</taxon>
        <taxon>Metazoa</taxon>
        <taxon>Ecdysozoa</taxon>
        <taxon>Arthropoda</taxon>
        <taxon>Hexapoda</taxon>
        <taxon>Collembola</taxon>
        <taxon>Symphypleona</taxon>
        <taxon>Sminthuridae</taxon>
        <taxon>Allacma</taxon>
    </lineage>
</organism>
<gene>
    <name evidence="13" type="ORF">AFUS01_LOCUS5059</name>
</gene>
<evidence type="ECO:0000313" key="14">
    <source>
        <dbReference type="Proteomes" id="UP000708208"/>
    </source>
</evidence>
<dbReference type="InterPro" id="IPR001128">
    <property type="entry name" value="Cyt_P450"/>
</dbReference>
<keyword evidence="9 12" id="KW-0560">Oxidoreductase</keyword>
<evidence type="ECO:0008006" key="15">
    <source>
        <dbReference type="Google" id="ProtNLM"/>
    </source>
</evidence>
<evidence type="ECO:0000256" key="2">
    <source>
        <dbReference type="ARBA" id="ARBA00004524"/>
    </source>
</evidence>
<dbReference type="Pfam" id="PF00067">
    <property type="entry name" value="p450"/>
    <property type="match status" value="1"/>
</dbReference>
<evidence type="ECO:0000256" key="8">
    <source>
        <dbReference type="ARBA" id="ARBA00022848"/>
    </source>
</evidence>
<evidence type="ECO:0000256" key="7">
    <source>
        <dbReference type="ARBA" id="ARBA00022824"/>
    </source>
</evidence>
<dbReference type="AlphaFoldDB" id="A0A8J2NMV0"/>
<dbReference type="PANTHER" id="PTHR24291">
    <property type="entry name" value="CYTOCHROME P450 FAMILY 4"/>
    <property type="match status" value="1"/>
</dbReference>
<evidence type="ECO:0000256" key="1">
    <source>
        <dbReference type="ARBA" id="ARBA00001971"/>
    </source>
</evidence>
<dbReference type="PROSITE" id="PS00086">
    <property type="entry name" value="CYTOCHROME_P450"/>
    <property type="match status" value="1"/>
</dbReference>
<keyword evidence="14" id="KW-1185">Reference proteome</keyword>
<comment type="subcellular location">
    <subcellularLocation>
        <location evidence="3">Endoplasmic reticulum membrane</location>
    </subcellularLocation>
    <subcellularLocation>
        <location evidence="2">Microsome membrane</location>
    </subcellularLocation>
</comment>
<name>A0A8J2NMV0_9HEXA</name>
<dbReference type="GO" id="GO:0016705">
    <property type="term" value="F:oxidoreductase activity, acting on paired donors, with incorporation or reduction of molecular oxygen"/>
    <property type="evidence" value="ECO:0007669"/>
    <property type="project" value="InterPro"/>
</dbReference>
<dbReference type="Proteomes" id="UP000708208">
    <property type="component" value="Unassembled WGS sequence"/>
</dbReference>
<keyword evidence="6 12" id="KW-0479">Metal-binding</keyword>
<evidence type="ECO:0000256" key="5">
    <source>
        <dbReference type="ARBA" id="ARBA00022617"/>
    </source>
</evidence>
<evidence type="ECO:0000256" key="11">
    <source>
        <dbReference type="ARBA" id="ARBA00023136"/>
    </source>
</evidence>
<accession>A0A8J2NMV0</accession>
<dbReference type="GO" id="GO:0020037">
    <property type="term" value="F:heme binding"/>
    <property type="evidence" value="ECO:0007669"/>
    <property type="project" value="InterPro"/>
</dbReference>
<dbReference type="InterPro" id="IPR050196">
    <property type="entry name" value="Cytochrome_P450_Monoox"/>
</dbReference>
<comment type="cofactor">
    <cofactor evidence="1">
        <name>heme</name>
        <dbReference type="ChEBI" id="CHEBI:30413"/>
    </cofactor>
</comment>
<keyword evidence="7" id="KW-0256">Endoplasmic reticulum</keyword>
<evidence type="ECO:0000256" key="4">
    <source>
        <dbReference type="ARBA" id="ARBA00010617"/>
    </source>
</evidence>
<evidence type="ECO:0000256" key="9">
    <source>
        <dbReference type="ARBA" id="ARBA00023002"/>
    </source>
</evidence>
<evidence type="ECO:0000256" key="10">
    <source>
        <dbReference type="ARBA" id="ARBA00023004"/>
    </source>
</evidence>
<keyword evidence="8" id="KW-0492">Microsome</keyword>
<evidence type="ECO:0000256" key="3">
    <source>
        <dbReference type="ARBA" id="ARBA00004586"/>
    </source>
</evidence>
<dbReference type="EMBL" id="CAJVCH010032027">
    <property type="protein sequence ID" value="CAG7710833.1"/>
    <property type="molecule type" value="Genomic_DNA"/>
</dbReference>
<evidence type="ECO:0000256" key="6">
    <source>
        <dbReference type="ARBA" id="ARBA00022723"/>
    </source>
</evidence>
<keyword evidence="12" id="KW-0503">Monooxygenase</keyword>
<evidence type="ECO:0000256" key="12">
    <source>
        <dbReference type="RuleBase" id="RU000461"/>
    </source>
</evidence>
<keyword evidence="10 12" id="KW-0408">Iron</keyword>
<dbReference type="InterPro" id="IPR017972">
    <property type="entry name" value="Cyt_P450_CS"/>
</dbReference>
<dbReference type="PANTHER" id="PTHR24291:SF189">
    <property type="entry name" value="CYTOCHROME P450 4C3-RELATED"/>
    <property type="match status" value="1"/>
</dbReference>
<dbReference type="GO" id="GO:0005506">
    <property type="term" value="F:iron ion binding"/>
    <property type="evidence" value="ECO:0007669"/>
    <property type="project" value="InterPro"/>
</dbReference>
<dbReference type="CDD" id="cd20628">
    <property type="entry name" value="CYP4"/>
    <property type="match status" value="1"/>
</dbReference>
<proteinExistence type="inferred from homology"/>
<dbReference type="OrthoDB" id="1470350at2759"/>
<comment type="caution">
    <text evidence="13">The sequence shown here is derived from an EMBL/GenBank/DDBJ whole genome shotgun (WGS) entry which is preliminary data.</text>
</comment>
<sequence length="350" mass="40513">MIRKDFGDVRGNDIFPYISRCTLDIMGATAMDQKFDSQRKKDTPYLRDVSKTCEIIQFRAVRPWLWPDFIFHLTLTGQKFKSLMTTLHNFTDSVIKKRKTMSPVLDNDTASGSVDEIYWHGKRRLAFLDLLLTAQQNPENNLTDADIREEVDTFMFEGHDTTSASLGWTTYLLGRHPQYQVKVHEELDRIFKGDKRRAVTTKDLSEMKYLEMCIKEALRLFPSVPYFSRKISTDLVLDETHTIPAGSNVVITLMPMHRNPTTFPDPETYLPDRFLSENAAKRHPMAYIPFSAGPRNCIGQKFALMEEKVILANLFRNFKVEALDSLDKITVMTEVVTRPKNGFRVRLIER</sequence>
<keyword evidence="5 12" id="KW-0349">Heme</keyword>
<dbReference type="GO" id="GO:0004497">
    <property type="term" value="F:monooxygenase activity"/>
    <property type="evidence" value="ECO:0007669"/>
    <property type="project" value="UniProtKB-KW"/>
</dbReference>